<dbReference type="EMBL" id="JARRAF010000034">
    <property type="protein sequence ID" value="MDK2126263.1"/>
    <property type="molecule type" value="Genomic_DNA"/>
</dbReference>
<comment type="caution">
    <text evidence="5">The sequence shown here is derived from an EMBL/GenBank/DDBJ whole genome shotgun (WGS) entry which is preliminary data.</text>
</comment>
<comment type="similarity">
    <text evidence="1">Belongs to the TrbE/VirB4 family.</text>
</comment>
<evidence type="ECO:0000259" key="4">
    <source>
        <dbReference type="Pfam" id="PF03135"/>
    </source>
</evidence>
<keyword evidence="3" id="KW-0067">ATP-binding</keyword>
<dbReference type="Proteomes" id="UP001172778">
    <property type="component" value="Unassembled WGS sequence"/>
</dbReference>
<sequence>MVIDLAARLRQYQTLPNGEEIRSSAELLPYLFTQGHQQSLVVNKDAGLLACFELAGVDAEALENTEVNLLARKLATQLARQDQWPPIIWLTVNRQVQPPPPPRELAHPMARTFDQALRAPLLASRNLVNSHYLSLLAPATSNRHAWLDRFRHHYQRTGQLGQAVIETLRSTLLGDQAFAYMAGELDAASLRFEEILKEFSDSLKELGLQRLSGQRLLGFLHGMASPLHESQERVAVPQDVPLDTWLGDCVIYPHGKVIQLVGSQTRYAAALSIKAWPIRPDGTRPRMLESLLRLPVEMRVSLCWRILPREEALSRLTRKIRFYEAASRPLASYIMALTKGKDDKPTEPPKEDAGAVEAVKALKDTEASLQSRHGALGYGNLTILIFADTPAQLEQDVARVEETLRQKRLTPIRETLHLTSAFAGSLPGQWGELVRWRELTADQVADLAPIHTIDRGQRINHYLTEQTGRTIPALAQFLTEHGTLFNFNFHVNDYGHTLVIGRTRGGKTVLINMLTLAWQAYGKVRVIRLDRDRSCRIATLITGGIWIDTASDRARVNPLIHLSDTRHRRFLCNWLEQLASSFGHAVSAEDSTEIARCLDIMAKELSPSLWRLGTFSLHLRRQELKQAFAPWVEGGAYASVFDHAVDDMALSDNLCVDLGGILQSPRAVEHFFALFLYRIEDLLNHQPDDERVPTFIYLEEGGVMLKYPWFAREADSLLKRLGKKLAHLVITVQSPEDVESIRASARDNIATKIFIPSPRVSNESLSQIYASEFDLNPRQLEQIIHATPKRQYLVKQDELSRLITTNLTPEALYFLRSDKLAQDLFDRHWRGGQGVVGWEKAYLDALKPLPDEDDGDEDY</sequence>
<dbReference type="PANTHER" id="PTHR30121">
    <property type="entry name" value="UNCHARACTERIZED PROTEIN YJGR-RELATED"/>
    <property type="match status" value="1"/>
</dbReference>
<gene>
    <name evidence="5" type="ORF">PZA18_19650</name>
</gene>
<feature type="domain" description="CagE TrbE VirB component of type IV transporter system central" evidence="4">
    <location>
        <begin position="354"/>
        <end position="430"/>
    </location>
</feature>
<protein>
    <recommendedName>
        <fullName evidence="4">CagE TrbE VirB component of type IV transporter system central domain-containing protein</fullName>
    </recommendedName>
</protein>
<evidence type="ECO:0000313" key="5">
    <source>
        <dbReference type="EMBL" id="MDK2126263.1"/>
    </source>
</evidence>
<dbReference type="InterPro" id="IPR018145">
    <property type="entry name" value="CagE_TrbE_VirB_cntrl_dom"/>
</dbReference>
<organism evidence="5 6">
    <name type="scientific">Parachitinimonas caeni</name>
    <dbReference type="NCBI Taxonomy" id="3031301"/>
    <lineage>
        <taxon>Bacteria</taxon>
        <taxon>Pseudomonadati</taxon>
        <taxon>Pseudomonadota</taxon>
        <taxon>Betaproteobacteria</taxon>
        <taxon>Neisseriales</taxon>
        <taxon>Chitinibacteraceae</taxon>
        <taxon>Parachitinimonas</taxon>
    </lineage>
</organism>
<dbReference type="Gene3D" id="3.40.50.300">
    <property type="entry name" value="P-loop containing nucleotide triphosphate hydrolases"/>
    <property type="match status" value="1"/>
</dbReference>
<accession>A0ABT7E4H8</accession>
<dbReference type="PANTHER" id="PTHR30121:SF12">
    <property type="entry name" value="TYPE IV SECRETION SYSTEM PROTEIN CAGE"/>
    <property type="match status" value="1"/>
</dbReference>
<keyword evidence="2" id="KW-0547">Nucleotide-binding</keyword>
<reference evidence="5" key="1">
    <citation type="submission" date="2023-03" db="EMBL/GenBank/DDBJ databases">
        <title>Chitinimonas shenzhenensis gen. nov., sp. nov., a novel member of family Burkholderiaceae isolated from activated sludge collected in Shen Zhen, China.</title>
        <authorList>
            <person name="Wang X."/>
        </authorList>
    </citation>
    <scope>NUCLEOTIDE SEQUENCE</scope>
    <source>
        <strain evidence="5">DQS-5</strain>
    </source>
</reference>
<name>A0ABT7E4H8_9NEIS</name>
<dbReference type="SUPFAM" id="SSF52540">
    <property type="entry name" value="P-loop containing nucleoside triphosphate hydrolases"/>
    <property type="match status" value="1"/>
</dbReference>
<dbReference type="InterPro" id="IPR051162">
    <property type="entry name" value="T4SS_component"/>
</dbReference>
<dbReference type="Pfam" id="PF03135">
    <property type="entry name" value="CagE_TrbE_VirB"/>
    <property type="match status" value="1"/>
</dbReference>
<dbReference type="RefSeq" id="WP_284102584.1">
    <property type="nucleotide sequence ID" value="NZ_JARRAF010000034.1"/>
</dbReference>
<keyword evidence="6" id="KW-1185">Reference proteome</keyword>
<dbReference type="InterPro" id="IPR027417">
    <property type="entry name" value="P-loop_NTPase"/>
</dbReference>
<evidence type="ECO:0000256" key="2">
    <source>
        <dbReference type="ARBA" id="ARBA00022741"/>
    </source>
</evidence>
<evidence type="ECO:0000313" key="6">
    <source>
        <dbReference type="Proteomes" id="UP001172778"/>
    </source>
</evidence>
<proteinExistence type="inferred from homology"/>
<evidence type="ECO:0000256" key="3">
    <source>
        <dbReference type="ARBA" id="ARBA00022840"/>
    </source>
</evidence>
<evidence type="ECO:0000256" key="1">
    <source>
        <dbReference type="ARBA" id="ARBA00006512"/>
    </source>
</evidence>